<comment type="similarity">
    <text evidence="2 6">Belongs to the enoyl-CoA hydratase/isomerase family.</text>
</comment>
<name>A0ABV8QL78_9GAMM</name>
<keyword evidence="8" id="KW-1185">Reference proteome</keyword>
<protein>
    <submittedName>
        <fullName evidence="7">Crotonase/enoyl-CoA hydratase family protein</fullName>
    </submittedName>
</protein>
<evidence type="ECO:0000313" key="8">
    <source>
        <dbReference type="Proteomes" id="UP001595798"/>
    </source>
</evidence>
<evidence type="ECO:0000256" key="4">
    <source>
        <dbReference type="ARBA" id="ARBA00023098"/>
    </source>
</evidence>
<accession>A0ABV8QL78</accession>
<dbReference type="PANTHER" id="PTHR43149">
    <property type="entry name" value="ENOYL-COA HYDRATASE"/>
    <property type="match status" value="1"/>
</dbReference>
<dbReference type="InterPro" id="IPR045002">
    <property type="entry name" value="Ech1-like"/>
</dbReference>
<comment type="caution">
    <text evidence="7">The sequence shown here is derived from an EMBL/GenBank/DDBJ whole genome shotgun (WGS) entry which is preliminary data.</text>
</comment>
<dbReference type="Proteomes" id="UP001595798">
    <property type="component" value="Unassembled WGS sequence"/>
</dbReference>
<reference evidence="8" key="1">
    <citation type="journal article" date="2019" name="Int. J. Syst. Evol. Microbiol.">
        <title>The Global Catalogue of Microorganisms (GCM) 10K type strain sequencing project: providing services to taxonomists for standard genome sequencing and annotation.</title>
        <authorList>
            <consortium name="The Broad Institute Genomics Platform"/>
            <consortium name="The Broad Institute Genome Sequencing Center for Infectious Disease"/>
            <person name="Wu L."/>
            <person name="Ma J."/>
        </authorList>
    </citation>
    <scope>NUCLEOTIDE SEQUENCE [LARGE SCALE GENOMIC DNA]</scope>
    <source>
        <strain evidence="8">CECT 7297</strain>
    </source>
</reference>
<organism evidence="7 8">
    <name type="scientific">Marinobacter lacisalsi</name>
    <dbReference type="NCBI Taxonomy" id="475979"/>
    <lineage>
        <taxon>Bacteria</taxon>
        <taxon>Pseudomonadati</taxon>
        <taxon>Pseudomonadota</taxon>
        <taxon>Gammaproteobacteria</taxon>
        <taxon>Pseudomonadales</taxon>
        <taxon>Marinobacteraceae</taxon>
        <taxon>Marinobacter</taxon>
    </lineage>
</organism>
<evidence type="ECO:0000256" key="3">
    <source>
        <dbReference type="ARBA" id="ARBA00022832"/>
    </source>
</evidence>
<dbReference type="RefSeq" id="WP_379889781.1">
    <property type="nucleotide sequence ID" value="NZ_JBHSDI010000061.1"/>
</dbReference>
<dbReference type="PANTHER" id="PTHR43149:SF1">
    <property type="entry name" value="DELTA(3,5)-DELTA(2,4)-DIENOYL-COA ISOMERASE, MITOCHONDRIAL"/>
    <property type="match status" value="1"/>
</dbReference>
<gene>
    <name evidence="7" type="ORF">ACFOZ5_17640</name>
</gene>
<dbReference type="SUPFAM" id="SSF52096">
    <property type="entry name" value="ClpP/crotonase"/>
    <property type="match status" value="1"/>
</dbReference>
<evidence type="ECO:0000256" key="6">
    <source>
        <dbReference type="RuleBase" id="RU003707"/>
    </source>
</evidence>
<dbReference type="InterPro" id="IPR029045">
    <property type="entry name" value="ClpP/crotonase-like_dom_sf"/>
</dbReference>
<evidence type="ECO:0000256" key="2">
    <source>
        <dbReference type="ARBA" id="ARBA00005254"/>
    </source>
</evidence>
<keyword evidence="4" id="KW-0443">Lipid metabolism</keyword>
<dbReference type="CDD" id="cd06558">
    <property type="entry name" value="crotonase-like"/>
    <property type="match status" value="1"/>
</dbReference>
<evidence type="ECO:0000313" key="7">
    <source>
        <dbReference type="EMBL" id="MFC4260844.1"/>
    </source>
</evidence>
<evidence type="ECO:0000256" key="1">
    <source>
        <dbReference type="ARBA" id="ARBA00005005"/>
    </source>
</evidence>
<dbReference type="PROSITE" id="PS00166">
    <property type="entry name" value="ENOYL_COA_HYDRATASE"/>
    <property type="match status" value="1"/>
</dbReference>
<proteinExistence type="inferred from homology"/>
<evidence type="ECO:0000256" key="5">
    <source>
        <dbReference type="ARBA" id="ARBA00023235"/>
    </source>
</evidence>
<dbReference type="EMBL" id="JBHSDI010000061">
    <property type="protein sequence ID" value="MFC4260844.1"/>
    <property type="molecule type" value="Genomic_DNA"/>
</dbReference>
<dbReference type="NCBIfam" id="NF005699">
    <property type="entry name" value="PRK07509.1"/>
    <property type="match status" value="1"/>
</dbReference>
<keyword evidence="5" id="KW-0413">Isomerase</keyword>
<dbReference type="Gene3D" id="3.90.226.10">
    <property type="entry name" value="2-enoyl-CoA Hydratase, Chain A, domain 1"/>
    <property type="match status" value="1"/>
</dbReference>
<dbReference type="Gene3D" id="1.10.12.10">
    <property type="entry name" value="Lyase 2-enoyl-coa Hydratase, Chain A, domain 2"/>
    <property type="match status" value="1"/>
</dbReference>
<dbReference type="InterPro" id="IPR014748">
    <property type="entry name" value="Enoyl-CoA_hydra_C"/>
</dbReference>
<dbReference type="Pfam" id="PF00378">
    <property type="entry name" value="ECH_1"/>
    <property type="match status" value="1"/>
</dbReference>
<comment type="pathway">
    <text evidence="1">Lipid metabolism; fatty acid beta-oxidation.</text>
</comment>
<sequence length="274" mass="29456">MAGDTVQVIPTDVKGVVEVRLNRPEKMNAISTAMFSDLVEAGESLKNDPSVRAVVVSGEGRAFCAGLDMGNFSRMAEGNASSTDMGLELRTHGDSNLAQYVAMVWRDVPVPVIAAVHGACFGGGLQIALGADIRYTTPDSKWAVIEIKWGLVPDMGGMVLVNELVRPDIARELCYTGRILSGEEALDVGLATRITATPREEALAQAQAIAGKSPDAIRAMKRMLNSAITPKEHAARILLEESREQDRIIGSPNQVEAVYANLEKRAPEFVDPEI</sequence>
<dbReference type="InterPro" id="IPR018376">
    <property type="entry name" value="Enoyl-CoA_hyd/isom_CS"/>
</dbReference>
<keyword evidence="3" id="KW-0276">Fatty acid metabolism</keyword>
<dbReference type="InterPro" id="IPR001753">
    <property type="entry name" value="Enoyl-CoA_hydra/iso"/>
</dbReference>